<accession>D6GQV9</accession>
<gene>
    <name evidence="2" type="ordered locus">HMPREF0389_01085</name>
</gene>
<evidence type="ECO:0000313" key="2">
    <source>
        <dbReference type="EMBL" id="EFE29162.2"/>
    </source>
</evidence>
<reference evidence="3" key="1">
    <citation type="submission" date="2010-12" db="EMBL/GenBank/DDBJ databases">
        <title>The genome sequence of Filifactor alocis strain ATCC 35896.</title>
        <authorList>
            <consortium name="The Broad Institute Genome Sequencing Platform"/>
            <person name="Ward D."/>
            <person name="Earl A."/>
            <person name="Feldgarden M."/>
            <person name="Young S.K."/>
            <person name="Gargeya S."/>
            <person name="Zeng Q."/>
            <person name="Alvarado L."/>
            <person name="Berlin A."/>
            <person name="Bochicchio J."/>
            <person name="Chapman S.B."/>
            <person name="Chen Z."/>
            <person name="Freedman E."/>
            <person name="Gellesch M."/>
            <person name="Goldberg J."/>
            <person name="Griggs A."/>
            <person name="Gujja S."/>
            <person name="Heilman E."/>
            <person name="Heiman D."/>
            <person name="Howarth C."/>
            <person name="Mehta T."/>
            <person name="Neiman D."/>
            <person name="Pearson M."/>
            <person name="Roberts A."/>
            <person name="Saif S."/>
            <person name="Shea T."/>
            <person name="Shenoy N."/>
            <person name="Sisk P."/>
            <person name="Stolte C."/>
            <person name="Sykes S."/>
            <person name="White J."/>
            <person name="Yandava C."/>
            <person name="Izard J."/>
            <person name="Blanton J.M."/>
            <person name="Baranova O.V."/>
            <person name="Tanner A.C."/>
            <person name="Dewhirst F.E."/>
            <person name="Haas B."/>
            <person name="Nusbaum C."/>
            <person name="Birren B."/>
        </authorList>
    </citation>
    <scope>NUCLEOTIDE SEQUENCE [LARGE SCALE GENOMIC DNA]</scope>
    <source>
        <strain evidence="3">ATCC 35896 / D40 B5</strain>
    </source>
</reference>
<dbReference type="EMBL" id="CP002390">
    <property type="protein sequence ID" value="EFE29162.2"/>
    <property type="molecule type" value="Genomic_DNA"/>
</dbReference>
<name>D6GQV9_FILAD</name>
<dbReference type="STRING" id="546269.HMPREF0389_01085"/>
<organism evidence="2 3">
    <name type="scientific">Filifactor alocis (strain ATCC 35896 / CCUG 47790 / D40 B5)</name>
    <name type="common">Fusobacterium alocis</name>
    <dbReference type="NCBI Taxonomy" id="546269"/>
    <lineage>
        <taxon>Bacteria</taxon>
        <taxon>Bacillati</taxon>
        <taxon>Bacillota</taxon>
        <taxon>Clostridia</taxon>
        <taxon>Peptostreptococcales</taxon>
        <taxon>Filifactoraceae</taxon>
        <taxon>Filifactor</taxon>
    </lineage>
</organism>
<sequence length="84" mass="10457">MNGFVDAETNRKLKDKRTEQRKKKQHNKQKDFDKYIDDSLELLLQKENRKKFAPKPAKAFRNNQKRFQYDYEEDFYEPIYEEDF</sequence>
<dbReference type="AlphaFoldDB" id="D6GQV9"/>
<dbReference type="eggNOG" id="ENOG50324AZ">
    <property type="taxonomic scope" value="Bacteria"/>
</dbReference>
<dbReference type="KEGG" id="faa:HMPREF0389_01085"/>
<keyword evidence="3" id="KW-1185">Reference proteome</keyword>
<feature type="region of interest" description="Disordered" evidence="1">
    <location>
        <begin position="1"/>
        <end position="32"/>
    </location>
</feature>
<feature type="compositionally biased region" description="Basic and acidic residues" evidence="1">
    <location>
        <begin position="8"/>
        <end position="18"/>
    </location>
</feature>
<evidence type="ECO:0000313" key="3">
    <source>
        <dbReference type="Proteomes" id="UP000007468"/>
    </source>
</evidence>
<protein>
    <submittedName>
        <fullName evidence="2">Uncharacterized protein</fullName>
    </submittedName>
</protein>
<evidence type="ECO:0000256" key="1">
    <source>
        <dbReference type="SAM" id="MobiDB-lite"/>
    </source>
</evidence>
<dbReference type="Proteomes" id="UP000007468">
    <property type="component" value="Chromosome"/>
</dbReference>
<proteinExistence type="predicted"/>
<dbReference type="PATRIC" id="fig|546269.5.peg.1612"/>
<dbReference type="HOGENOM" id="CLU_192865_0_0_9"/>